<dbReference type="AlphaFoldDB" id="A0A1I2LCR6"/>
<accession>A0A1I2LCR6</accession>
<sequence>MTASLSPGWLIGTLETHLSGEEMEKIRPFLHAESWASPARRNQLLEVEDEEIPLRFRLNIELKV</sequence>
<evidence type="ECO:0000313" key="2">
    <source>
        <dbReference type="Proteomes" id="UP000198661"/>
    </source>
</evidence>
<dbReference type="EMBL" id="FOOK01000004">
    <property type="protein sequence ID" value="SFF76249.1"/>
    <property type="molecule type" value="Genomic_DNA"/>
</dbReference>
<dbReference type="OrthoDB" id="2991347at2"/>
<organism evidence="1 2">
    <name type="scientific">Planifilum fulgidum</name>
    <dbReference type="NCBI Taxonomy" id="201973"/>
    <lineage>
        <taxon>Bacteria</taxon>
        <taxon>Bacillati</taxon>
        <taxon>Bacillota</taxon>
        <taxon>Bacilli</taxon>
        <taxon>Bacillales</taxon>
        <taxon>Thermoactinomycetaceae</taxon>
        <taxon>Planifilum</taxon>
    </lineage>
</organism>
<protein>
    <submittedName>
        <fullName evidence="1">Uncharacterized protein</fullName>
    </submittedName>
</protein>
<keyword evidence="2" id="KW-1185">Reference proteome</keyword>
<name>A0A1I2LCR6_9BACL</name>
<dbReference type="Proteomes" id="UP000198661">
    <property type="component" value="Unassembled WGS sequence"/>
</dbReference>
<evidence type="ECO:0000313" key="1">
    <source>
        <dbReference type="EMBL" id="SFF76249.1"/>
    </source>
</evidence>
<gene>
    <name evidence="1" type="ORF">SAMN04488025_104192</name>
</gene>
<proteinExistence type="predicted"/>
<dbReference type="RefSeq" id="WP_092035980.1">
    <property type="nucleotide sequence ID" value="NZ_FOOK01000004.1"/>
</dbReference>
<dbReference type="STRING" id="201973.SAMN04488025_104192"/>
<reference evidence="1 2" key="1">
    <citation type="submission" date="2016-10" db="EMBL/GenBank/DDBJ databases">
        <authorList>
            <person name="de Groot N.N."/>
        </authorList>
    </citation>
    <scope>NUCLEOTIDE SEQUENCE [LARGE SCALE GENOMIC DNA]</scope>
    <source>
        <strain evidence="1 2">DSM 44945</strain>
    </source>
</reference>